<comment type="caution">
    <text evidence="3">The sequence shown here is derived from an EMBL/GenBank/DDBJ whole genome shotgun (WGS) entry which is preliminary data.</text>
</comment>
<protein>
    <recommendedName>
        <fullName evidence="2">DUF7924 domain-containing protein</fullName>
    </recommendedName>
</protein>
<dbReference type="Proteomes" id="UP001304895">
    <property type="component" value="Unassembled WGS sequence"/>
</dbReference>
<dbReference type="AlphaFoldDB" id="A0AAN6UJV9"/>
<evidence type="ECO:0000313" key="3">
    <source>
        <dbReference type="EMBL" id="KAK4134352.1"/>
    </source>
</evidence>
<dbReference type="EMBL" id="MU853409">
    <property type="protein sequence ID" value="KAK4134352.1"/>
    <property type="molecule type" value="Genomic_DNA"/>
</dbReference>
<dbReference type="PANTHER" id="PTHR42470">
    <property type="entry name" value="VAST DOMAIN-CONTAINING PROTEIN"/>
    <property type="match status" value="1"/>
</dbReference>
<feature type="domain" description="DUF7924" evidence="2">
    <location>
        <begin position="147"/>
        <end position="306"/>
    </location>
</feature>
<reference evidence="3" key="1">
    <citation type="journal article" date="2023" name="Mol. Phylogenet. Evol.">
        <title>Genome-scale phylogeny and comparative genomics of the fungal order Sordariales.</title>
        <authorList>
            <person name="Hensen N."/>
            <person name="Bonometti L."/>
            <person name="Westerberg I."/>
            <person name="Brannstrom I.O."/>
            <person name="Guillou S."/>
            <person name="Cros-Aarteil S."/>
            <person name="Calhoun S."/>
            <person name="Haridas S."/>
            <person name="Kuo A."/>
            <person name="Mondo S."/>
            <person name="Pangilinan J."/>
            <person name="Riley R."/>
            <person name="LaButti K."/>
            <person name="Andreopoulos B."/>
            <person name="Lipzen A."/>
            <person name="Chen C."/>
            <person name="Yan M."/>
            <person name="Daum C."/>
            <person name="Ng V."/>
            <person name="Clum A."/>
            <person name="Steindorff A."/>
            <person name="Ohm R.A."/>
            <person name="Martin F."/>
            <person name="Silar P."/>
            <person name="Natvig D.O."/>
            <person name="Lalanne C."/>
            <person name="Gautier V."/>
            <person name="Ament-Velasquez S.L."/>
            <person name="Kruys A."/>
            <person name="Hutchinson M.I."/>
            <person name="Powell A.J."/>
            <person name="Barry K."/>
            <person name="Miller A.N."/>
            <person name="Grigoriev I.V."/>
            <person name="Debuchy R."/>
            <person name="Gladieux P."/>
            <person name="Hiltunen Thoren M."/>
            <person name="Johannesson H."/>
        </authorList>
    </citation>
    <scope>NUCLEOTIDE SEQUENCE</scope>
    <source>
        <strain evidence="3">CBS 123565</strain>
    </source>
</reference>
<feature type="region of interest" description="Disordered" evidence="1">
    <location>
        <begin position="1"/>
        <end position="28"/>
    </location>
</feature>
<dbReference type="Pfam" id="PF25545">
    <property type="entry name" value="DUF7924"/>
    <property type="match status" value="1"/>
</dbReference>
<proteinExistence type="predicted"/>
<organism evidence="3 4">
    <name type="scientific">Trichocladium antarcticum</name>
    <dbReference type="NCBI Taxonomy" id="1450529"/>
    <lineage>
        <taxon>Eukaryota</taxon>
        <taxon>Fungi</taxon>
        <taxon>Dikarya</taxon>
        <taxon>Ascomycota</taxon>
        <taxon>Pezizomycotina</taxon>
        <taxon>Sordariomycetes</taxon>
        <taxon>Sordariomycetidae</taxon>
        <taxon>Sordariales</taxon>
        <taxon>Chaetomiaceae</taxon>
        <taxon>Trichocladium</taxon>
    </lineage>
</organism>
<evidence type="ECO:0000259" key="2">
    <source>
        <dbReference type="Pfam" id="PF25545"/>
    </source>
</evidence>
<gene>
    <name evidence="3" type="ORF">BT67DRAFT_316310</name>
</gene>
<accession>A0AAN6UJV9</accession>
<evidence type="ECO:0000313" key="4">
    <source>
        <dbReference type="Proteomes" id="UP001304895"/>
    </source>
</evidence>
<sequence>MEASRKIDLPAASYTPPDSGHFSATATPSSTAPARLILADDPGYLAWMMESRIYYHHPCDPFPNHVAGVLDIMARPSRSRGPSIEELRRDRALIDLTMRPPKQVLKSYVDAYFFPTLRRPEGPLKRIDGQRMAWRTLPASVDLSRADVPAPECLFGYSHTAFSPRTIAPNMGPLDANDHGLLCPFLVLELQDDTRQINGNLWEATKKLLAASASCVDMLARLNRRLRESGAGDHCLINPAVFSIAMSGTEARLFVAWKDVDDNYHMQAVATFLLQSPQLWLDFRKFVWNILDWAQDVRLTDIDAALRILNQLGS</sequence>
<name>A0AAN6UJV9_9PEZI</name>
<dbReference type="InterPro" id="IPR057684">
    <property type="entry name" value="DUF7924"/>
</dbReference>
<evidence type="ECO:0000256" key="1">
    <source>
        <dbReference type="SAM" id="MobiDB-lite"/>
    </source>
</evidence>
<keyword evidence="4" id="KW-1185">Reference proteome</keyword>
<dbReference type="PANTHER" id="PTHR42470:SF1">
    <property type="entry name" value="VAST DOMAIN-CONTAINING PROTEIN"/>
    <property type="match status" value="1"/>
</dbReference>
<reference evidence="3" key="2">
    <citation type="submission" date="2023-05" db="EMBL/GenBank/DDBJ databases">
        <authorList>
            <consortium name="Lawrence Berkeley National Laboratory"/>
            <person name="Steindorff A."/>
            <person name="Hensen N."/>
            <person name="Bonometti L."/>
            <person name="Westerberg I."/>
            <person name="Brannstrom I.O."/>
            <person name="Guillou S."/>
            <person name="Cros-Aarteil S."/>
            <person name="Calhoun S."/>
            <person name="Haridas S."/>
            <person name="Kuo A."/>
            <person name="Mondo S."/>
            <person name="Pangilinan J."/>
            <person name="Riley R."/>
            <person name="Labutti K."/>
            <person name="Andreopoulos B."/>
            <person name="Lipzen A."/>
            <person name="Chen C."/>
            <person name="Yanf M."/>
            <person name="Daum C."/>
            <person name="Ng V."/>
            <person name="Clum A."/>
            <person name="Ohm R."/>
            <person name="Martin F."/>
            <person name="Silar P."/>
            <person name="Natvig D."/>
            <person name="Lalanne C."/>
            <person name="Gautier V."/>
            <person name="Ament-Velasquez S.L."/>
            <person name="Kruys A."/>
            <person name="Hutchinson M.I."/>
            <person name="Powell A.J."/>
            <person name="Barry K."/>
            <person name="Miller A.N."/>
            <person name="Grigoriev I.V."/>
            <person name="Debuchy R."/>
            <person name="Gladieux P."/>
            <person name="Thoren M.H."/>
            <person name="Johannesson H."/>
        </authorList>
    </citation>
    <scope>NUCLEOTIDE SEQUENCE</scope>
    <source>
        <strain evidence="3">CBS 123565</strain>
    </source>
</reference>